<dbReference type="GO" id="GO:0016279">
    <property type="term" value="F:protein-lysine N-methyltransferase activity"/>
    <property type="evidence" value="ECO:0007669"/>
    <property type="project" value="InterPro"/>
</dbReference>
<name>A0A3S2Y5P0_9PROT</name>
<evidence type="ECO:0000256" key="2">
    <source>
        <dbReference type="ARBA" id="ARBA00022679"/>
    </source>
</evidence>
<comment type="caution">
    <text evidence="4">The sequence shown here is derived from an EMBL/GenBank/DDBJ whole genome shotgun (WGS) entry which is preliminary data.</text>
</comment>
<dbReference type="SUPFAM" id="SSF53335">
    <property type="entry name" value="S-adenosyl-L-methionine-dependent methyltransferases"/>
    <property type="match status" value="1"/>
</dbReference>
<accession>A0A3S2Y5P0</accession>
<evidence type="ECO:0000256" key="3">
    <source>
        <dbReference type="ARBA" id="ARBA00022691"/>
    </source>
</evidence>
<keyword evidence="1 4" id="KW-0489">Methyltransferase</keyword>
<dbReference type="PANTHER" id="PTHR13610">
    <property type="entry name" value="METHYLTRANSFERASE DOMAIN-CONTAINING PROTEIN"/>
    <property type="match status" value="1"/>
</dbReference>
<dbReference type="InterPro" id="IPR026170">
    <property type="entry name" value="FAM173A/B"/>
</dbReference>
<dbReference type="RefSeq" id="WP_127764530.1">
    <property type="nucleotide sequence ID" value="NZ_SADE01000001.1"/>
</dbReference>
<dbReference type="Gene3D" id="3.40.50.150">
    <property type="entry name" value="Vaccinia Virus protein VP39"/>
    <property type="match status" value="1"/>
</dbReference>
<evidence type="ECO:0000313" key="5">
    <source>
        <dbReference type="Proteomes" id="UP000287447"/>
    </source>
</evidence>
<evidence type="ECO:0000256" key="1">
    <source>
        <dbReference type="ARBA" id="ARBA00022603"/>
    </source>
</evidence>
<organism evidence="4 5">
    <name type="scientific">Hwanghaeella grinnelliae</name>
    <dbReference type="NCBI Taxonomy" id="2500179"/>
    <lineage>
        <taxon>Bacteria</taxon>
        <taxon>Pseudomonadati</taxon>
        <taxon>Pseudomonadota</taxon>
        <taxon>Alphaproteobacteria</taxon>
        <taxon>Rhodospirillales</taxon>
        <taxon>Rhodospirillaceae</taxon>
        <taxon>Hwanghaeella</taxon>
    </lineage>
</organism>
<keyword evidence="2 4" id="KW-0808">Transferase</keyword>
<dbReference type="EMBL" id="SADE01000001">
    <property type="protein sequence ID" value="RVU39158.1"/>
    <property type="molecule type" value="Genomic_DNA"/>
</dbReference>
<dbReference type="CDD" id="cd02440">
    <property type="entry name" value="AdoMet_MTases"/>
    <property type="match status" value="1"/>
</dbReference>
<keyword evidence="3" id="KW-0949">S-adenosyl-L-methionine</keyword>
<keyword evidence="5" id="KW-1185">Reference proteome</keyword>
<dbReference type="OrthoDB" id="5510758at2"/>
<sequence>MSTEVVFFILSVAILFVTSISILVTTLATGSPPTPSGPSLRREIVAMIAFADPSEGVIYDLGSGWGGLAKAVARANPERSVIGIERSFIPWALAAVSNRLFGPGNLLFRRADFSQQDLTDAAVAICYLSGDTLRDLAPGLEQRLPPGCALISATFAWPGRKPVAKATAKDLFNSPVYLYRIALDESQ</sequence>
<dbReference type="AlphaFoldDB" id="A0A3S2Y5P0"/>
<dbReference type="Proteomes" id="UP000287447">
    <property type="component" value="Unassembled WGS sequence"/>
</dbReference>
<dbReference type="PANTHER" id="PTHR13610:SF11">
    <property type="entry name" value="METHYLTRANSFERASE DOMAIN-CONTAINING PROTEIN"/>
    <property type="match status" value="1"/>
</dbReference>
<proteinExistence type="predicted"/>
<dbReference type="GO" id="GO:0032259">
    <property type="term" value="P:methylation"/>
    <property type="evidence" value="ECO:0007669"/>
    <property type="project" value="UniProtKB-KW"/>
</dbReference>
<evidence type="ECO:0000313" key="4">
    <source>
        <dbReference type="EMBL" id="RVU39158.1"/>
    </source>
</evidence>
<dbReference type="InterPro" id="IPR029063">
    <property type="entry name" value="SAM-dependent_MTases_sf"/>
</dbReference>
<protein>
    <submittedName>
        <fullName evidence="4">Class I SAM-dependent methyltransferase</fullName>
    </submittedName>
</protein>
<reference evidence="5" key="1">
    <citation type="submission" date="2019-01" db="EMBL/GenBank/DDBJ databases">
        <title>Gri0909 isolated from a small marine red alga.</title>
        <authorList>
            <person name="Kim J."/>
            <person name="Jeong S.E."/>
            <person name="Jeon C.O."/>
        </authorList>
    </citation>
    <scope>NUCLEOTIDE SEQUENCE [LARGE SCALE GENOMIC DNA]</scope>
    <source>
        <strain evidence="5">Gri0909</strain>
    </source>
</reference>
<gene>
    <name evidence="4" type="ORF">EOI86_07875</name>
</gene>